<dbReference type="InterPro" id="IPR022025">
    <property type="entry name" value="Amidoligase_2"/>
</dbReference>
<protein>
    <submittedName>
        <fullName evidence="1">Amidoligase enzyme protein</fullName>
    </submittedName>
</protein>
<sequence>MDGMLSAFLDYAALHYRMTTPDAAAAKPPLRLPSRRHTVSNGERRVGVELEFTGLSIERIGEIVHHALGGEIRPHSAYEYTVANTPLGDFAIELDYAFLKERGRRESQPGLLDEIERVSEDVLGAVAKRVVPFEIVGPPIAISELHAINPLIAALREAGARGTSQSAIYAFGLHLNPELPDLETDTLLGYIRAFAVAFDWLKRVSEIDISRRVFPYIQPYTKAYVRKVCDPAYAPTRDQLIDDYLVENASRNRALDMLPVFAYLDEARIRAAVSDGLIKARPTLHYRLPNCEIEQPGWDLHPAWNHWLVIEELAADPARLREICVDYCETLDRPFGDWFGRWSHVFEQYLQR</sequence>
<name>U2EQF2_9GAMM</name>
<dbReference type="GO" id="GO:0016874">
    <property type="term" value="F:ligase activity"/>
    <property type="evidence" value="ECO:0007669"/>
    <property type="project" value="UniProtKB-KW"/>
</dbReference>
<proteinExistence type="predicted"/>
<accession>U2EQF2</accession>
<dbReference type="Pfam" id="PF12224">
    <property type="entry name" value="Amidoligase_2"/>
    <property type="match status" value="1"/>
</dbReference>
<reference evidence="1 2" key="1">
    <citation type="journal article" date="2011" name="J. Bacteriol.">
        <title>Genome sequence of Salinisphaera shabanensis, a gammaproteobacterium from the harsh, variable environment of the brine-seawater interface of the Shaban Deep in the Red Sea.</title>
        <authorList>
            <person name="Antunes A."/>
            <person name="Alam I."/>
            <person name="Bajic V.B."/>
            <person name="Stingl U."/>
        </authorList>
    </citation>
    <scope>NUCLEOTIDE SEQUENCE [LARGE SCALE GENOMIC DNA]</scope>
    <source>
        <strain evidence="1 2">E1L3A</strain>
    </source>
</reference>
<reference evidence="1 2" key="2">
    <citation type="journal article" date="2013" name="PLoS ONE">
        <title>INDIGO - INtegrated Data Warehouse of MIcrobial GenOmes with Examples from the Red Sea Extremophiles.</title>
        <authorList>
            <person name="Alam I."/>
            <person name="Antunes A."/>
            <person name="Kamau A.A."/>
            <person name="Ba Alawi W."/>
            <person name="Kalkatawi M."/>
            <person name="Stingl U."/>
            <person name="Bajic V.B."/>
        </authorList>
    </citation>
    <scope>NUCLEOTIDE SEQUENCE [LARGE SCALE GENOMIC DNA]</scope>
    <source>
        <strain evidence="1 2">E1L3A</strain>
    </source>
</reference>
<dbReference type="STRING" id="1033802.SSPSH_000397"/>
<evidence type="ECO:0000313" key="2">
    <source>
        <dbReference type="Proteomes" id="UP000006242"/>
    </source>
</evidence>
<evidence type="ECO:0000313" key="1">
    <source>
        <dbReference type="EMBL" id="ERJ20287.1"/>
    </source>
</evidence>
<keyword evidence="2" id="KW-1185">Reference proteome</keyword>
<gene>
    <name evidence="1" type="ORF">SSPSH_000397</name>
</gene>
<dbReference type="AlphaFoldDB" id="U2EQF2"/>
<organism evidence="1 2">
    <name type="scientific">Salinisphaera shabanensis E1L3A</name>
    <dbReference type="NCBI Taxonomy" id="1033802"/>
    <lineage>
        <taxon>Bacteria</taxon>
        <taxon>Pseudomonadati</taxon>
        <taxon>Pseudomonadota</taxon>
        <taxon>Gammaproteobacteria</taxon>
        <taxon>Salinisphaerales</taxon>
        <taxon>Salinisphaeraceae</taxon>
        <taxon>Salinisphaera</taxon>
    </lineage>
</organism>
<dbReference type="EMBL" id="AFNV02000003">
    <property type="protein sequence ID" value="ERJ20287.1"/>
    <property type="molecule type" value="Genomic_DNA"/>
</dbReference>
<comment type="caution">
    <text evidence="1">The sequence shown here is derived from an EMBL/GenBank/DDBJ whole genome shotgun (WGS) entry which is preliminary data.</text>
</comment>
<dbReference type="Proteomes" id="UP000006242">
    <property type="component" value="Unassembled WGS sequence"/>
</dbReference>
<dbReference type="eggNOG" id="ENOG502Z8DX">
    <property type="taxonomic scope" value="Bacteria"/>
</dbReference>